<evidence type="ECO:0000313" key="5">
    <source>
        <dbReference type="Proteomes" id="UP000192674"/>
    </source>
</evidence>
<feature type="compositionally biased region" description="Low complexity" evidence="2">
    <location>
        <begin position="18"/>
        <end position="31"/>
    </location>
</feature>
<dbReference type="InterPro" id="IPR006016">
    <property type="entry name" value="UspA"/>
</dbReference>
<accession>A0A1Y5X331</accession>
<gene>
    <name evidence="4" type="ORF">SAMN05661093_01019</name>
</gene>
<sequence length="281" mass="30511">MDRGHSWGHFREAQLTATSAATPSVAVPAQQSSARHRPRVTIGTDGSTWGDAALEWALRHAWLVNAGLKVYSAKTSDDHAIARRLDVYRWLHASVTTSDETPEHTLLTASADTDLLVLGHHGHGHHNLGVGHLVLPVVSRSLCDTVVVRGEPRAVRAEHGWVTAAIGGQHDEPIIRRATEIATRYRDGLRIVHAWPLPGPRAVEAGKPNEVLDRARRLVAKLAPTLTPSLHLVRSRPHEAVETCTRSDLLVMGPGSQAGRLSPITRTALHLSPCPVLVVRP</sequence>
<organism evidence="4 5">
    <name type="scientific">Kibdelosporangium aridum</name>
    <dbReference type="NCBI Taxonomy" id="2030"/>
    <lineage>
        <taxon>Bacteria</taxon>
        <taxon>Bacillati</taxon>
        <taxon>Actinomycetota</taxon>
        <taxon>Actinomycetes</taxon>
        <taxon>Pseudonocardiales</taxon>
        <taxon>Pseudonocardiaceae</taxon>
        <taxon>Kibdelosporangium</taxon>
    </lineage>
</organism>
<dbReference type="SUPFAM" id="SSF52402">
    <property type="entry name" value="Adenine nucleotide alpha hydrolases-like"/>
    <property type="match status" value="2"/>
</dbReference>
<dbReference type="InterPro" id="IPR006015">
    <property type="entry name" value="Universal_stress_UspA"/>
</dbReference>
<dbReference type="PRINTS" id="PR01438">
    <property type="entry name" value="UNVRSLSTRESS"/>
</dbReference>
<evidence type="ECO:0000259" key="3">
    <source>
        <dbReference type="Pfam" id="PF00582"/>
    </source>
</evidence>
<dbReference type="Pfam" id="PF00582">
    <property type="entry name" value="Usp"/>
    <property type="match status" value="1"/>
</dbReference>
<evidence type="ECO:0000256" key="2">
    <source>
        <dbReference type="SAM" id="MobiDB-lite"/>
    </source>
</evidence>
<comment type="similarity">
    <text evidence="1">Belongs to the universal stress protein A family.</text>
</comment>
<proteinExistence type="inferred from homology"/>
<dbReference type="Gene3D" id="3.40.50.12370">
    <property type="match status" value="1"/>
</dbReference>
<reference evidence="4 5" key="1">
    <citation type="submission" date="2017-04" db="EMBL/GenBank/DDBJ databases">
        <authorList>
            <person name="Afonso C.L."/>
            <person name="Miller P.J."/>
            <person name="Scott M.A."/>
            <person name="Spackman E."/>
            <person name="Goraichik I."/>
            <person name="Dimitrov K.M."/>
            <person name="Suarez D.L."/>
            <person name="Swayne D.E."/>
        </authorList>
    </citation>
    <scope>NUCLEOTIDE SEQUENCE [LARGE SCALE GENOMIC DNA]</scope>
    <source>
        <strain evidence="4 5">DSM 43828</strain>
    </source>
</reference>
<feature type="domain" description="UspA" evidence="3">
    <location>
        <begin position="165"/>
        <end position="280"/>
    </location>
</feature>
<dbReference type="AlphaFoldDB" id="A0A1Y5X331"/>
<dbReference type="EMBL" id="FWXV01000001">
    <property type="protein sequence ID" value="SMC62594.1"/>
    <property type="molecule type" value="Genomic_DNA"/>
</dbReference>
<evidence type="ECO:0000313" key="4">
    <source>
        <dbReference type="EMBL" id="SMC62594.1"/>
    </source>
</evidence>
<feature type="region of interest" description="Disordered" evidence="2">
    <location>
        <begin position="18"/>
        <end position="42"/>
    </location>
</feature>
<keyword evidence="5" id="KW-1185">Reference proteome</keyword>
<dbReference type="Proteomes" id="UP000192674">
    <property type="component" value="Unassembled WGS sequence"/>
</dbReference>
<name>A0A1Y5X331_KIBAR</name>
<protein>
    <submittedName>
        <fullName evidence="4">Universal stress protein family protein</fullName>
    </submittedName>
</protein>
<evidence type="ECO:0000256" key="1">
    <source>
        <dbReference type="ARBA" id="ARBA00008791"/>
    </source>
</evidence>